<gene>
    <name evidence="10" type="ORF">AWRI3579_g4140</name>
</gene>
<dbReference type="Gene3D" id="1.10.287.990">
    <property type="entry name" value="Fe,Mn superoxide dismutase (SOD) domain"/>
    <property type="match status" value="1"/>
</dbReference>
<dbReference type="InterPro" id="IPR019833">
    <property type="entry name" value="Mn/Fe_SOD_BS"/>
</dbReference>
<keyword evidence="2 6" id="KW-0479">Metal-binding</keyword>
<dbReference type="PANTHER" id="PTHR11404:SF6">
    <property type="entry name" value="SUPEROXIDE DISMUTASE [MN], MITOCHONDRIAL"/>
    <property type="match status" value="1"/>
</dbReference>
<comment type="function">
    <text evidence="7">Destroys radicals which are normally produced within the cells and which are toxic to biological systems.</text>
</comment>
<keyword evidence="3" id="KW-0049">Antioxidant</keyword>
<dbReference type="AlphaFoldDB" id="A0A1E5R226"/>
<name>A0A1E5R226_9ASCO</name>
<reference evidence="11" key="1">
    <citation type="journal article" date="2016" name="Genome Announc.">
        <title>Genome sequences of three species of Hanseniaspora isolated from spontaneous wine fermentations.</title>
        <authorList>
            <person name="Sternes P.R."/>
            <person name="Lee D."/>
            <person name="Kutyna D.R."/>
            <person name="Borneman A.R."/>
        </authorList>
    </citation>
    <scope>NUCLEOTIDE SEQUENCE [LARGE SCALE GENOMIC DNA]</scope>
    <source>
        <strain evidence="11">AWRI3579</strain>
    </source>
</reference>
<evidence type="ECO:0000256" key="4">
    <source>
        <dbReference type="ARBA" id="ARBA00023002"/>
    </source>
</evidence>
<dbReference type="PANTHER" id="PTHR11404">
    <property type="entry name" value="SUPEROXIDE DISMUTASE 2"/>
    <property type="match status" value="1"/>
</dbReference>
<dbReference type="PRINTS" id="PR01703">
    <property type="entry name" value="MNSODISMTASE"/>
</dbReference>
<dbReference type="InterPro" id="IPR036314">
    <property type="entry name" value="SOD_C_sf"/>
</dbReference>
<dbReference type="InterPro" id="IPR001189">
    <property type="entry name" value="Mn/Fe_SOD"/>
</dbReference>
<proteinExistence type="inferred from homology"/>
<dbReference type="GO" id="GO:0005739">
    <property type="term" value="C:mitochondrion"/>
    <property type="evidence" value="ECO:0007669"/>
    <property type="project" value="TreeGrafter"/>
</dbReference>
<dbReference type="FunFam" id="3.55.40.20:FF:000004">
    <property type="entry name" value="Superoxide dismutase [Fe]"/>
    <property type="match status" value="1"/>
</dbReference>
<feature type="domain" description="Manganese/iron superoxide dismutase C-terminal" evidence="9">
    <location>
        <begin position="117"/>
        <end position="217"/>
    </location>
</feature>
<dbReference type="Pfam" id="PF00081">
    <property type="entry name" value="Sod_Fe_N"/>
    <property type="match status" value="1"/>
</dbReference>
<dbReference type="PIRSF" id="PIRSF000349">
    <property type="entry name" value="SODismutase"/>
    <property type="match status" value="1"/>
</dbReference>
<dbReference type="InterPro" id="IPR050265">
    <property type="entry name" value="Fe/Mn_Superoxide_Dismutase"/>
</dbReference>
<dbReference type="FunFam" id="1.10.287.990:FF:000001">
    <property type="entry name" value="Superoxide dismutase"/>
    <property type="match status" value="1"/>
</dbReference>
<dbReference type="InterPro" id="IPR036324">
    <property type="entry name" value="Mn/Fe_SOD_N_sf"/>
</dbReference>
<dbReference type="Pfam" id="PF02777">
    <property type="entry name" value="Sod_Fe_C"/>
    <property type="match status" value="1"/>
</dbReference>
<dbReference type="FunCoup" id="A0A1E5R226">
    <property type="interactions" value="611"/>
</dbReference>
<feature type="binding site" evidence="6">
    <location>
        <position position="41"/>
    </location>
    <ligand>
        <name>Mn(2+)</name>
        <dbReference type="ChEBI" id="CHEBI:29035"/>
    </ligand>
</feature>
<evidence type="ECO:0000313" key="11">
    <source>
        <dbReference type="Proteomes" id="UP000095728"/>
    </source>
</evidence>
<evidence type="ECO:0000256" key="3">
    <source>
        <dbReference type="ARBA" id="ARBA00022862"/>
    </source>
</evidence>
<organism evidence="10 11">
    <name type="scientific">Hanseniaspora osmophila</name>
    <dbReference type="NCBI Taxonomy" id="56408"/>
    <lineage>
        <taxon>Eukaryota</taxon>
        <taxon>Fungi</taxon>
        <taxon>Dikarya</taxon>
        <taxon>Ascomycota</taxon>
        <taxon>Saccharomycotina</taxon>
        <taxon>Saccharomycetes</taxon>
        <taxon>Saccharomycodales</taxon>
        <taxon>Saccharomycodaceae</taxon>
        <taxon>Hanseniaspora</taxon>
    </lineage>
</organism>
<dbReference type="STRING" id="56408.A0A1E5R226"/>
<dbReference type="PROSITE" id="PS00088">
    <property type="entry name" value="SOD_MN"/>
    <property type="match status" value="1"/>
</dbReference>
<dbReference type="SUPFAM" id="SSF54719">
    <property type="entry name" value="Fe,Mn superoxide dismutase (SOD), C-terminal domain"/>
    <property type="match status" value="1"/>
</dbReference>
<feature type="binding site" evidence="6">
    <location>
        <position position="95"/>
    </location>
    <ligand>
        <name>Mn(2+)</name>
        <dbReference type="ChEBI" id="CHEBI:29035"/>
    </ligand>
</feature>
<dbReference type="InterPro" id="IPR019831">
    <property type="entry name" value="Mn/Fe_SOD_N"/>
</dbReference>
<evidence type="ECO:0000256" key="6">
    <source>
        <dbReference type="PIRSR" id="PIRSR000349-1"/>
    </source>
</evidence>
<evidence type="ECO:0000259" key="8">
    <source>
        <dbReference type="Pfam" id="PF00081"/>
    </source>
</evidence>
<comment type="catalytic activity">
    <reaction evidence="5 7">
        <text>2 superoxide + 2 H(+) = H2O2 + O2</text>
        <dbReference type="Rhea" id="RHEA:20696"/>
        <dbReference type="ChEBI" id="CHEBI:15378"/>
        <dbReference type="ChEBI" id="CHEBI:15379"/>
        <dbReference type="ChEBI" id="CHEBI:16240"/>
        <dbReference type="ChEBI" id="CHEBI:18421"/>
        <dbReference type="EC" id="1.15.1.1"/>
    </reaction>
</comment>
<feature type="domain" description="Manganese/iron superoxide dismutase N-terminal" evidence="8">
    <location>
        <begin position="18"/>
        <end position="103"/>
    </location>
</feature>
<dbReference type="InParanoid" id="A0A1E5R226"/>
<keyword evidence="4 7" id="KW-0560">Oxidoreductase</keyword>
<dbReference type="GO" id="GO:0004784">
    <property type="term" value="F:superoxide dismutase activity"/>
    <property type="evidence" value="ECO:0007669"/>
    <property type="project" value="UniProtKB-EC"/>
</dbReference>
<comment type="similarity">
    <text evidence="1 7">Belongs to the iron/manganese superoxide dismutase family.</text>
</comment>
<evidence type="ECO:0000256" key="5">
    <source>
        <dbReference type="ARBA" id="ARBA00049204"/>
    </source>
</evidence>
<dbReference type="Gene3D" id="3.55.40.20">
    <property type="entry name" value="Iron/manganese superoxide dismutase, C-terminal domain"/>
    <property type="match status" value="1"/>
</dbReference>
<sequence length="220" mass="25347">MFRSTAVKNLITKRTKISLPELKYDFNALEPFISGKINELHYTKHHQTYVNGFNTATEQFSELKQKLDTDPVTISRKLNQLQQNIKFHSGGYINHCYFWDNLSPVEAHGGQLPSKDSKLGKKINEQYGSAENLIKLINKSLAGVQGSGWSFLCYNTVNDALEIRQTYNQDTITDAGVKVLIAIDAWEHAYYLQYQNRKVEYFDAIWNVINWKEAGKRFEA</sequence>
<evidence type="ECO:0000313" key="10">
    <source>
        <dbReference type="EMBL" id="OEJ80951.1"/>
    </source>
</evidence>
<comment type="caution">
    <text evidence="10">The sequence shown here is derived from an EMBL/GenBank/DDBJ whole genome shotgun (WGS) entry which is preliminary data.</text>
</comment>
<dbReference type="GO" id="GO:0030145">
    <property type="term" value="F:manganese ion binding"/>
    <property type="evidence" value="ECO:0007669"/>
    <property type="project" value="TreeGrafter"/>
</dbReference>
<dbReference type="OrthoDB" id="239262at2759"/>
<evidence type="ECO:0000259" key="9">
    <source>
        <dbReference type="Pfam" id="PF02777"/>
    </source>
</evidence>
<dbReference type="InterPro" id="IPR019832">
    <property type="entry name" value="Mn/Fe_SOD_C"/>
</dbReference>
<dbReference type="SUPFAM" id="SSF46609">
    <property type="entry name" value="Fe,Mn superoxide dismutase (SOD), N-terminal domain"/>
    <property type="match status" value="1"/>
</dbReference>
<protein>
    <recommendedName>
        <fullName evidence="7">Superoxide dismutase</fullName>
        <ecNumber evidence="7">1.15.1.1</ecNumber>
    </recommendedName>
</protein>
<accession>A0A1E5R226</accession>
<evidence type="ECO:0000256" key="1">
    <source>
        <dbReference type="ARBA" id="ARBA00008714"/>
    </source>
</evidence>
<dbReference type="EC" id="1.15.1.1" evidence="7"/>
<keyword evidence="11" id="KW-1185">Reference proteome</keyword>
<dbReference type="EMBL" id="LPNM01000011">
    <property type="protein sequence ID" value="OEJ80951.1"/>
    <property type="molecule type" value="Genomic_DNA"/>
</dbReference>
<evidence type="ECO:0000256" key="7">
    <source>
        <dbReference type="RuleBase" id="RU000414"/>
    </source>
</evidence>
<evidence type="ECO:0000256" key="2">
    <source>
        <dbReference type="ARBA" id="ARBA00022723"/>
    </source>
</evidence>
<dbReference type="Proteomes" id="UP000095728">
    <property type="component" value="Unassembled WGS sequence"/>
</dbReference>
<feature type="binding site" evidence="6">
    <location>
        <position position="188"/>
    </location>
    <ligand>
        <name>Mn(2+)</name>
        <dbReference type="ChEBI" id="CHEBI:29035"/>
    </ligand>
</feature>
<feature type="binding site" evidence="6">
    <location>
        <position position="184"/>
    </location>
    <ligand>
        <name>Mn(2+)</name>
        <dbReference type="ChEBI" id="CHEBI:29035"/>
    </ligand>
</feature>